<comment type="caution">
    <text evidence="1">The sequence shown here is derived from an EMBL/GenBank/DDBJ whole genome shotgun (WGS) entry which is preliminary data.</text>
</comment>
<dbReference type="AlphaFoldDB" id="A0A8S9ZH05"/>
<sequence>MSLKALGTKSAFIMKVLIPLGSAIAGQINPEPDSQLYKELEALKQKTDNIFLLNKIDIETSSELNSKIYSDDYFTNVIFPINLMKEYSDMIVDPKEKKSDQFIKGFKSYCQFSNKAPYEILSYLSLKLVKLCNNSITPNDANIYINQRNYLIELIKLINITNPQLEFPDIDNYLNDFIIIYEKIDDKSILHFDNLEILKKYYPNYNLAFEDFFVEVLSKSSTCLEKEDIDQCFLKDLLIKTKFNYIRVEKYLLSLRDQLIDIFFTSAICANMTNDGDKQLMDQYTNKIVKKINLITIHTSIWIRNSLVTFRLATVHQQIIAEQFLKTTKDFDNITSKDLKTVLKASLPILSETGEKK</sequence>
<organism evidence="1 2">
    <name type="scientific">Meloidogyne graminicola</name>
    <dbReference type="NCBI Taxonomy" id="189291"/>
    <lineage>
        <taxon>Eukaryota</taxon>
        <taxon>Metazoa</taxon>
        <taxon>Ecdysozoa</taxon>
        <taxon>Nematoda</taxon>
        <taxon>Chromadorea</taxon>
        <taxon>Rhabditida</taxon>
        <taxon>Tylenchina</taxon>
        <taxon>Tylenchomorpha</taxon>
        <taxon>Tylenchoidea</taxon>
        <taxon>Meloidogynidae</taxon>
        <taxon>Meloidogyninae</taxon>
        <taxon>Meloidogyne</taxon>
    </lineage>
</organism>
<name>A0A8S9ZH05_9BILA</name>
<protein>
    <submittedName>
        <fullName evidence="1">Uncharacterized protein</fullName>
    </submittedName>
</protein>
<reference evidence="1" key="1">
    <citation type="journal article" date="2020" name="Ecol. Evol.">
        <title>Genome structure and content of the rice root-knot nematode (Meloidogyne graminicola).</title>
        <authorList>
            <person name="Phan N.T."/>
            <person name="Danchin E.G.J."/>
            <person name="Klopp C."/>
            <person name="Perfus-Barbeoch L."/>
            <person name="Kozlowski D.K."/>
            <person name="Koutsovoulos G.D."/>
            <person name="Lopez-Roques C."/>
            <person name="Bouchez O."/>
            <person name="Zahm M."/>
            <person name="Besnard G."/>
            <person name="Bellafiore S."/>
        </authorList>
    </citation>
    <scope>NUCLEOTIDE SEQUENCE</scope>
    <source>
        <strain evidence="1">VN-18</strain>
    </source>
</reference>
<proteinExistence type="predicted"/>
<keyword evidence="2" id="KW-1185">Reference proteome</keyword>
<accession>A0A8S9ZH05</accession>
<gene>
    <name evidence="1" type="ORF">Mgra_00007998</name>
</gene>
<dbReference type="EMBL" id="JABEBT010000098">
    <property type="protein sequence ID" value="KAF7632623.1"/>
    <property type="molecule type" value="Genomic_DNA"/>
</dbReference>
<evidence type="ECO:0000313" key="1">
    <source>
        <dbReference type="EMBL" id="KAF7632623.1"/>
    </source>
</evidence>
<dbReference type="Proteomes" id="UP000605970">
    <property type="component" value="Unassembled WGS sequence"/>
</dbReference>
<dbReference type="OrthoDB" id="5875034at2759"/>
<evidence type="ECO:0000313" key="2">
    <source>
        <dbReference type="Proteomes" id="UP000605970"/>
    </source>
</evidence>